<organism evidence="2 3">
    <name type="scientific">Dyadobacter sandarakinus</name>
    <dbReference type="NCBI Taxonomy" id="2747268"/>
    <lineage>
        <taxon>Bacteria</taxon>
        <taxon>Pseudomonadati</taxon>
        <taxon>Bacteroidota</taxon>
        <taxon>Cytophagia</taxon>
        <taxon>Cytophagales</taxon>
        <taxon>Spirosomataceae</taxon>
        <taxon>Dyadobacter</taxon>
    </lineage>
</organism>
<feature type="chain" id="PRO_5046601923" evidence="1">
    <location>
        <begin position="29"/>
        <end position="464"/>
    </location>
</feature>
<evidence type="ECO:0000313" key="3">
    <source>
        <dbReference type="Proteomes" id="UP000612680"/>
    </source>
</evidence>
<accession>A0ABX7I0T3</accession>
<protein>
    <submittedName>
        <fullName evidence="2">DUF4270 family protein</fullName>
    </submittedName>
</protein>
<keyword evidence="3" id="KW-1185">Reference proteome</keyword>
<name>A0ABX7I0T3_9BACT</name>
<reference evidence="2 3" key="1">
    <citation type="submission" date="2020-06" db="EMBL/GenBank/DDBJ databases">
        <title>Dyadobacter sandarakinus sp. nov., isolated from the soil of the Arctic Yellow River Station.</title>
        <authorList>
            <person name="Zhang Y."/>
            <person name="Peng F."/>
        </authorList>
    </citation>
    <scope>NUCLEOTIDE SEQUENCE [LARGE SCALE GENOMIC DNA]</scope>
    <source>
        <strain evidence="2 3">Q3-56</strain>
    </source>
</reference>
<dbReference type="Pfam" id="PF14092">
    <property type="entry name" value="DUF4270"/>
    <property type="match status" value="1"/>
</dbReference>
<dbReference type="InterPro" id="IPR025366">
    <property type="entry name" value="DUF4270"/>
</dbReference>
<dbReference type="RefSeq" id="WP_204660200.1">
    <property type="nucleotide sequence ID" value="NZ_CP056775.1"/>
</dbReference>
<proteinExistence type="predicted"/>
<evidence type="ECO:0000313" key="2">
    <source>
        <dbReference type="EMBL" id="QRQ99437.1"/>
    </source>
</evidence>
<dbReference type="EMBL" id="CP056775">
    <property type="protein sequence ID" value="QRQ99437.1"/>
    <property type="molecule type" value="Genomic_DNA"/>
</dbReference>
<keyword evidence="1" id="KW-0732">Signal</keyword>
<gene>
    <name evidence="2" type="ORF">HWI92_00180</name>
</gene>
<sequence length="464" mass="50922">MKFNQFLIKKSSRAYKFLIILGLAASLAGCEWGDQIESIVQPNPDNFSVLFSDTASVMISSVGSDSVMTGAPSRLLVGRYMDPYFGKIQASTFFQPTTNSGISVPETAVYDSLILALRYDQYVYGDTTKPMNLSVHTLQQDITDKNSYYNHDTTPFDILPIAKVKVVPRPRTKPWLKIKLSDVLGKDLFSKGQNKLINNNNDWINIVKGLLVAPGATDNGPVVGFRLDSASVQLHYHVQEVDGVRKDSTVLNTTARYNQILADRAGTQLAKLPSGRLALPASQSGNMSFIEGGVGVMTRVDFPYVDQLKYDQFTVVNRAFLRVEPLRASLTDMLPAPNALYVYLCDKNNQVYTNASDGLATPLYQITNTGSQAVAGTLVNDLLNNRQYYLFDVTTFVTSLLTTGTSDGSGLLLRTSPFSTASVAYLEAGTEFGKSVTRLVIGSQQNAQPGVKLELYYTNVKVDQ</sequence>
<evidence type="ECO:0000256" key="1">
    <source>
        <dbReference type="SAM" id="SignalP"/>
    </source>
</evidence>
<feature type="signal peptide" evidence="1">
    <location>
        <begin position="1"/>
        <end position="28"/>
    </location>
</feature>
<dbReference type="Proteomes" id="UP000612680">
    <property type="component" value="Chromosome"/>
</dbReference>
<dbReference type="PROSITE" id="PS51257">
    <property type="entry name" value="PROKAR_LIPOPROTEIN"/>
    <property type="match status" value="1"/>
</dbReference>